<feature type="domain" description="Helicase C-terminal" evidence="8">
    <location>
        <begin position="361"/>
        <end position="532"/>
    </location>
</feature>
<evidence type="ECO:0000256" key="3">
    <source>
        <dbReference type="ARBA" id="ARBA00022806"/>
    </source>
</evidence>
<dbReference type="PROSITE" id="PS51192">
    <property type="entry name" value="HELICASE_ATP_BIND_1"/>
    <property type="match status" value="1"/>
</dbReference>
<dbReference type="SMART" id="SM00487">
    <property type="entry name" value="DEXDc"/>
    <property type="match status" value="1"/>
</dbReference>
<dbReference type="GO" id="GO:0005829">
    <property type="term" value="C:cytosol"/>
    <property type="evidence" value="ECO:0007669"/>
    <property type="project" value="TreeGrafter"/>
</dbReference>
<evidence type="ECO:0008006" key="11">
    <source>
        <dbReference type="Google" id="ProtNLM"/>
    </source>
</evidence>
<keyword evidence="1 5" id="KW-0547">Nucleotide-binding</keyword>
<proteinExistence type="inferred from homology"/>
<feature type="domain" description="Helicase ATP-binding" evidence="7">
    <location>
        <begin position="140"/>
        <end position="314"/>
    </location>
</feature>
<dbReference type="GO" id="GO:0003724">
    <property type="term" value="F:RNA helicase activity"/>
    <property type="evidence" value="ECO:0007669"/>
    <property type="project" value="TreeGrafter"/>
</dbReference>
<evidence type="ECO:0000256" key="6">
    <source>
        <dbReference type="SAM" id="MobiDB-lite"/>
    </source>
</evidence>
<keyword evidence="3 5" id="KW-0347">Helicase</keyword>
<dbReference type="CDD" id="cd18787">
    <property type="entry name" value="SF2_C_DEAD"/>
    <property type="match status" value="1"/>
</dbReference>
<dbReference type="AlphaFoldDB" id="A0A6T2F6Q1"/>
<evidence type="ECO:0000259" key="8">
    <source>
        <dbReference type="PROSITE" id="PS51194"/>
    </source>
</evidence>
<evidence type="ECO:0000313" key="9">
    <source>
        <dbReference type="EMBL" id="CAE0827021.1"/>
    </source>
</evidence>
<dbReference type="PANTHER" id="PTHR47959">
    <property type="entry name" value="ATP-DEPENDENT RNA HELICASE RHLE-RELATED"/>
    <property type="match status" value="1"/>
</dbReference>
<dbReference type="PROSITE" id="PS00039">
    <property type="entry name" value="DEAD_ATP_HELICASE"/>
    <property type="match status" value="1"/>
</dbReference>
<reference evidence="10" key="1">
    <citation type="submission" date="2021-01" db="EMBL/GenBank/DDBJ databases">
        <authorList>
            <person name="Corre E."/>
            <person name="Pelletier E."/>
            <person name="Niang G."/>
            <person name="Scheremetjew M."/>
            <person name="Finn R."/>
            <person name="Kale V."/>
            <person name="Holt S."/>
            <person name="Cochrane G."/>
            <person name="Meng A."/>
            <person name="Brown T."/>
            <person name="Cohen L."/>
        </authorList>
    </citation>
    <scope>NUCLEOTIDE SEQUENCE</scope>
    <source>
        <strain evidence="10">CCMP1594</strain>
    </source>
</reference>
<dbReference type="Pfam" id="PF00270">
    <property type="entry name" value="DEAD"/>
    <property type="match status" value="1"/>
</dbReference>
<evidence type="ECO:0000256" key="1">
    <source>
        <dbReference type="ARBA" id="ARBA00022741"/>
    </source>
</evidence>
<organism evidence="10">
    <name type="scientific">Eutreptiella gymnastica</name>
    <dbReference type="NCBI Taxonomy" id="73025"/>
    <lineage>
        <taxon>Eukaryota</taxon>
        <taxon>Discoba</taxon>
        <taxon>Euglenozoa</taxon>
        <taxon>Euglenida</taxon>
        <taxon>Spirocuta</taxon>
        <taxon>Euglenophyceae</taxon>
        <taxon>Eutreptiales</taxon>
        <taxon>Eutreptiaceae</taxon>
        <taxon>Eutreptiella</taxon>
    </lineage>
</organism>
<dbReference type="InterPro" id="IPR050079">
    <property type="entry name" value="DEAD_box_RNA_helicase"/>
</dbReference>
<sequence>MSLREFGSWNSSYETSVFMPLIVIAGMLCGLRKYWASRRLRTERQQLVACADTLDSDLGYQPVAIWPTTGEKKKAKIREAMADLAIVRKPRPDPATPSTNTFPCQKPDGTRSELPMSIGLSKLLKEMEIDALLPIQTATFQAVLDGKDVIGRSHTGTGKTLAFCLPLTEKMLQISEPSLDPTCIVLSPTRDLAQQTEKVFRSTLRHSRHKTTLLVGGVPMESQFEALDAGNVGVVVGTPGRLCELARLKRLTLSQLRYIVVDEADEMLKQGFQDEMEYLLAFAPQNAQALLFCATMTPALHSIANDFCKPGMVSIDLVKDSASATAAADAEQRASATAKGLAVAPTVTHEVLPVHPHARVGVIADILVTRAPRKAIVFVNTRHEAAAVARELWQIGLQSVATWDGCWPLHGDMPQEERSAALKEFRTEGRLKVLVATDVAARGMDVSGVELVLHCGLPVTQHSAARRVGGQGVKIHIENFTHRCGRTGRAGSLGTSLLLYDPGAGEAKQLPKLAARLNIVFQRTHCPSAEEVAAAYAAGSAGHVRRFTGGAEMLPDAFAGQAERLQAELGAGALAAALAALAGLSAMPPSRSLLTSRPGFRTVQAVPVEEDGDAEAPAEGEAQPSGLRPKEISAAVKEVYPKEKLGRVVCCSDGSVVFDLANNRALNLCQQPWPPPNVTSRVAHFLLPDRMPEVAVPQQKGGQARQDTGTGPDSDAPQE</sequence>
<accession>A0A6T2F6Q1</accession>
<dbReference type="EMBL" id="HBJA01110985">
    <property type="protein sequence ID" value="CAE0827021.1"/>
    <property type="molecule type" value="Transcribed_RNA"/>
</dbReference>
<evidence type="ECO:0000256" key="5">
    <source>
        <dbReference type="RuleBase" id="RU000492"/>
    </source>
</evidence>
<dbReference type="PANTHER" id="PTHR47959:SF1">
    <property type="entry name" value="ATP-DEPENDENT RNA HELICASE DBPA"/>
    <property type="match status" value="1"/>
</dbReference>
<evidence type="ECO:0000313" key="10">
    <source>
        <dbReference type="EMBL" id="CAE0827022.1"/>
    </source>
</evidence>
<dbReference type="PROSITE" id="PS51194">
    <property type="entry name" value="HELICASE_CTER"/>
    <property type="match status" value="1"/>
</dbReference>
<dbReference type="CDD" id="cd00268">
    <property type="entry name" value="DEADc"/>
    <property type="match status" value="1"/>
</dbReference>
<feature type="compositionally biased region" description="Acidic residues" evidence="6">
    <location>
        <begin position="608"/>
        <end position="618"/>
    </location>
</feature>
<dbReference type="InterPro" id="IPR027417">
    <property type="entry name" value="P-loop_NTPase"/>
</dbReference>
<dbReference type="Gene3D" id="3.40.50.300">
    <property type="entry name" value="P-loop containing nucleotide triphosphate hydrolases"/>
    <property type="match status" value="2"/>
</dbReference>
<protein>
    <recommendedName>
        <fullName evidence="11">RNA helicase</fullName>
    </recommendedName>
</protein>
<dbReference type="InterPro" id="IPR001650">
    <property type="entry name" value="Helicase_C-like"/>
</dbReference>
<dbReference type="InterPro" id="IPR044742">
    <property type="entry name" value="DEAD/DEAH_RhlB"/>
</dbReference>
<dbReference type="GO" id="GO:0005524">
    <property type="term" value="F:ATP binding"/>
    <property type="evidence" value="ECO:0007669"/>
    <property type="project" value="UniProtKB-KW"/>
</dbReference>
<name>A0A6T2F6Q1_9EUGL</name>
<dbReference type="GO" id="GO:0003676">
    <property type="term" value="F:nucleic acid binding"/>
    <property type="evidence" value="ECO:0007669"/>
    <property type="project" value="InterPro"/>
</dbReference>
<dbReference type="Pfam" id="PF00271">
    <property type="entry name" value="Helicase_C"/>
    <property type="match status" value="1"/>
</dbReference>
<comment type="similarity">
    <text evidence="5">Belongs to the DEAD box helicase family.</text>
</comment>
<gene>
    <name evidence="9" type="ORF">EGYM00163_LOCUS38282</name>
    <name evidence="10" type="ORF">EGYM00163_LOCUS38283</name>
</gene>
<dbReference type="InterPro" id="IPR014001">
    <property type="entry name" value="Helicase_ATP-bd"/>
</dbReference>
<dbReference type="SMART" id="SM00490">
    <property type="entry name" value="HELICc"/>
    <property type="match status" value="1"/>
</dbReference>
<dbReference type="SUPFAM" id="SSF52540">
    <property type="entry name" value="P-loop containing nucleoside triphosphate hydrolases"/>
    <property type="match status" value="1"/>
</dbReference>
<evidence type="ECO:0000259" key="7">
    <source>
        <dbReference type="PROSITE" id="PS51192"/>
    </source>
</evidence>
<feature type="region of interest" description="Disordered" evidence="6">
    <location>
        <begin position="607"/>
        <end position="629"/>
    </location>
</feature>
<dbReference type="GO" id="GO:0016787">
    <property type="term" value="F:hydrolase activity"/>
    <property type="evidence" value="ECO:0007669"/>
    <property type="project" value="UniProtKB-KW"/>
</dbReference>
<feature type="region of interest" description="Disordered" evidence="6">
    <location>
        <begin position="89"/>
        <end position="112"/>
    </location>
</feature>
<evidence type="ECO:0000256" key="4">
    <source>
        <dbReference type="ARBA" id="ARBA00022840"/>
    </source>
</evidence>
<evidence type="ECO:0000256" key="2">
    <source>
        <dbReference type="ARBA" id="ARBA00022801"/>
    </source>
</evidence>
<keyword evidence="2 5" id="KW-0378">Hydrolase</keyword>
<feature type="region of interest" description="Disordered" evidence="6">
    <location>
        <begin position="692"/>
        <end position="719"/>
    </location>
</feature>
<keyword evidence="4 5" id="KW-0067">ATP-binding</keyword>
<dbReference type="InterPro" id="IPR011545">
    <property type="entry name" value="DEAD/DEAH_box_helicase_dom"/>
</dbReference>
<dbReference type="EMBL" id="HBJA01110986">
    <property type="protein sequence ID" value="CAE0827022.1"/>
    <property type="molecule type" value="Transcribed_RNA"/>
</dbReference>
<dbReference type="InterPro" id="IPR000629">
    <property type="entry name" value="RNA-helicase_DEAD-box_CS"/>
</dbReference>